<name>A0A2X4RFD4_HAEHA</name>
<dbReference type="Gene3D" id="2.10.260.10">
    <property type="match status" value="1"/>
</dbReference>
<reference evidence="2 3" key="1">
    <citation type="submission" date="2018-06" db="EMBL/GenBank/DDBJ databases">
        <authorList>
            <consortium name="Pathogen Informatics"/>
            <person name="Doyle S."/>
        </authorList>
    </citation>
    <scope>NUCLEOTIDE SEQUENCE [LARGE SCALE GENOMIC DNA]</scope>
    <source>
        <strain evidence="2 3">NCTC10839</strain>
    </source>
</reference>
<proteinExistence type="predicted"/>
<dbReference type="KEGG" id="hhz:NCTC10839_01661"/>
<protein>
    <submittedName>
        <fullName evidence="2">Growth regulator</fullName>
    </submittedName>
</protein>
<organism evidence="2 3">
    <name type="scientific">Haemophilus haemolyticus</name>
    <dbReference type="NCBI Taxonomy" id="726"/>
    <lineage>
        <taxon>Bacteria</taxon>
        <taxon>Pseudomonadati</taxon>
        <taxon>Pseudomonadota</taxon>
        <taxon>Gammaproteobacteria</taxon>
        <taxon>Pasteurellales</taxon>
        <taxon>Pasteurellaceae</taxon>
        <taxon>Haemophilus</taxon>
    </lineage>
</organism>
<dbReference type="AlphaFoldDB" id="A0A2X4RFD4"/>
<evidence type="ECO:0000259" key="1">
    <source>
        <dbReference type="SMART" id="SM00966"/>
    </source>
</evidence>
<dbReference type="InterPro" id="IPR037914">
    <property type="entry name" value="SpoVT-AbrB_sf"/>
</dbReference>
<evidence type="ECO:0000313" key="3">
    <source>
        <dbReference type="Proteomes" id="UP000248808"/>
    </source>
</evidence>
<dbReference type="Proteomes" id="UP000248808">
    <property type="component" value="Chromosome 1"/>
</dbReference>
<sequence length="89" mass="9585">MQATLRQQGGAAVLTVPMAILQKMGWEIGNKINLEPQGEQVVLTPVKRKARGRKSIAELLTAIDSTEIANLNASISELTSSKAVGKEVW</sequence>
<dbReference type="EMBL" id="LS483458">
    <property type="protein sequence ID" value="SQH97738.1"/>
    <property type="molecule type" value="Genomic_DNA"/>
</dbReference>
<feature type="domain" description="SpoVT-AbrB" evidence="1">
    <location>
        <begin position="6"/>
        <end position="51"/>
    </location>
</feature>
<dbReference type="RefSeq" id="WP_111696956.1">
    <property type="nucleotide sequence ID" value="NZ_CP135909.1"/>
</dbReference>
<dbReference type="SMART" id="SM00966">
    <property type="entry name" value="SpoVT_AbrB"/>
    <property type="match status" value="1"/>
</dbReference>
<accession>A0A2X4RFD4</accession>
<dbReference type="GO" id="GO:0003677">
    <property type="term" value="F:DNA binding"/>
    <property type="evidence" value="ECO:0007669"/>
    <property type="project" value="InterPro"/>
</dbReference>
<gene>
    <name evidence="2" type="ORF">NCTC10839_01661</name>
</gene>
<dbReference type="InterPro" id="IPR007159">
    <property type="entry name" value="SpoVT-AbrB_dom"/>
</dbReference>
<dbReference type="SUPFAM" id="SSF89447">
    <property type="entry name" value="AbrB/MazE/MraZ-like"/>
    <property type="match status" value="1"/>
</dbReference>
<evidence type="ECO:0000313" key="2">
    <source>
        <dbReference type="EMBL" id="SQH97738.1"/>
    </source>
</evidence>
<dbReference type="GeneID" id="56958238"/>